<dbReference type="Proteomes" id="UP001165060">
    <property type="component" value="Unassembled WGS sequence"/>
</dbReference>
<gene>
    <name evidence="1" type="ORF">TeGR_g10749</name>
</gene>
<protein>
    <submittedName>
        <fullName evidence="1">Uncharacterized protein</fullName>
    </submittedName>
</protein>
<keyword evidence="2" id="KW-1185">Reference proteome</keyword>
<proteinExistence type="predicted"/>
<comment type="caution">
    <text evidence="1">The sequence shown here is derived from an EMBL/GenBank/DDBJ whole genome shotgun (WGS) entry which is preliminary data.</text>
</comment>
<accession>A0ABQ6MIX4</accession>
<evidence type="ECO:0000313" key="1">
    <source>
        <dbReference type="EMBL" id="GMI26734.1"/>
    </source>
</evidence>
<reference evidence="1 2" key="1">
    <citation type="journal article" date="2023" name="Commun. Biol.">
        <title>Genome analysis of Parmales, the sister group of diatoms, reveals the evolutionary specialization of diatoms from phago-mixotrophs to photoautotrophs.</title>
        <authorList>
            <person name="Ban H."/>
            <person name="Sato S."/>
            <person name="Yoshikawa S."/>
            <person name="Yamada K."/>
            <person name="Nakamura Y."/>
            <person name="Ichinomiya M."/>
            <person name="Sato N."/>
            <person name="Blanc-Mathieu R."/>
            <person name="Endo H."/>
            <person name="Kuwata A."/>
            <person name="Ogata H."/>
        </authorList>
    </citation>
    <scope>NUCLEOTIDE SEQUENCE [LARGE SCALE GENOMIC DNA]</scope>
</reference>
<name>A0ABQ6MIX4_9STRA</name>
<sequence>MSLPASAETALAHLQSAHPFSSFAITRYISPSGASLLILKRRGLSVSRTPGFPAIYLRASDSAVLGAAEAFEGGEVLEIAASLGIQNEHHVPFLLGLGLLLASVLARLVAANRGLALLVPLCAALRLTLPPVDSFDAKKELKRVLRKDQLPAEHPDKPKGWLEKMATKAAASVAGELLASAGYEVRSATYLGLAHVVEVDLDATGTRCRWVGAFNKFYFIGQSDRDE</sequence>
<organism evidence="1 2">
    <name type="scientific">Tetraparma gracilis</name>
    <dbReference type="NCBI Taxonomy" id="2962635"/>
    <lineage>
        <taxon>Eukaryota</taxon>
        <taxon>Sar</taxon>
        <taxon>Stramenopiles</taxon>
        <taxon>Ochrophyta</taxon>
        <taxon>Bolidophyceae</taxon>
        <taxon>Parmales</taxon>
        <taxon>Triparmaceae</taxon>
        <taxon>Tetraparma</taxon>
    </lineage>
</organism>
<dbReference type="EMBL" id="BRYB01000273">
    <property type="protein sequence ID" value="GMI26734.1"/>
    <property type="molecule type" value="Genomic_DNA"/>
</dbReference>
<evidence type="ECO:0000313" key="2">
    <source>
        <dbReference type="Proteomes" id="UP001165060"/>
    </source>
</evidence>